<accession>A0ABV7EMT0</accession>
<organism evidence="5 6">
    <name type="scientific">Salinisphaera aquimarina</name>
    <dbReference type="NCBI Taxonomy" id="2094031"/>
    <lineage>
        <taxon>Bacteria</taxon>
        <taxon>Pseudomonadati</taxon>
        <taxon>Pseudomonadota</taxon>
        <taxon>Gammaproteobacteria</taxon>
        <taxon>Salinisphaerales</taxon>
        <taxon>Salinisphaeraceae</taxon>
        <taxon>Salinisphaera</taxon>
    </lineage>
</organism>
<dbReference type="Proteomes" id="UP001595462">
    <property type="component" value="Unassembled WGS sequence"/>
</dbReference>
<dbReference type="InterPro" id="IPR017897">
    <property type="entry name" value="Thrombospondin_3_rpt"/>
</dbReference>
<dbReference type="Gene3D" id="4.10.1080.10">
    <property type="entry name" value="TSP type-3 repeat"/>
    <property type="match status" value="3"/>
</dbReference>
<feature type="signal peptide" evidence="4">
    <location>
        <begin position="1"/>
        <end position="19"/>
    </location>
</feature>
<evidence type="ECO:0000256" key="3">
    <source>
        <dbReference type="SAM" id="MobiDB-lite"/>
    </source>
</evidence>
<dbReference type="SUPFAM" id="SSF103647">
    <property type="entry name" value="TSP type-3 repeat"/>
    <property type="match status" value="2"/>
</dbReference>
<evidence type="ECO:0000313" key="5">
    <source>
        <dbReference type="EMBL" id="MFC3103199.1"/>
    </source>
</evidence>
<dbReference type="EMBL" id="JBHRSS010000003">
    <property type="protein sequence ID" value="MFC3103199.1"/>
    <property type="molecule type" value="Genomic_DNA"/>
</dbReference>
<sequence length="499" mass="51221">MKASQLFAICLLGMLLMLAGCSDNGSVDLSRDQDGGGDAPTMQDEDNDSVPDDSDNCPLVANVDQTDTDGDGIGDACDNDLDGDDTSNDQDNCPMVANPNQADTDGDGVGDACDDGDTDTDGDGTPDGMDNCPMIANPDQADTDGDGVGNACDDDADDDGEDNNNDNCPLTPNADQLDTDGDGVGDACEDDMDGDGIPDGTDNCPMTANPNQADADGDGVGNVCDDDDDGDDQDGDGVPNMMDNCPMVPNADQTDTDGDGMGNLCDDDDDDDGIPDDNDPTDGDPGDNNCTAGATENCDDNCPLTPNADQADQDGDGIGDACDTTNEVACGTDPEDTFAPIIDPNAVVESTSTGLCVLCSAQNTDNIIDANLDNAGTLNVPVGALGSETVTVTDTSQSYSGNRRAGFIIAKPDNLLSVDLVRNLTVVLLNDGGVVDQSSDNALLDLDLAGLLGDNDRRLLVSFNTGEEFDAARLEFRNVLGLLSSVDVYGACVQKTASP</sequence>
<feature type="compositionally biased region" description="Acidic residues" evidence="3">
    <location>
        <begin position="177"/>
        <end position="196"/>
    </location>
</feature>
<feature type="chain" id="PRO_5045652075" evidence="4">
    <location>
        <begin position="20"/>
        <end position="499"/>
    </location>
</feature>
<evidence type="ECO:0000256" key="1">
    <source>
        <dbReference type="ARBA" id="ARBA00022729"/>
    </source>
</evidence>
<proteinExistence type="predicted"/>
<evidence type="ECO:0000313" key="6">
    <source>
        <dbReference type="Proteomes" id="UP001595462"/>
    </source>
</evidence>
<name>A0ABV7EMT0_9GAMM</name>
<feature type="compositionally biased region" description="Acidic residues" evidence="3">
    <location>
        <begin position="104"/>
        <end position="124"/>
    </location>
</feature>
<feature type="compositionally biased region" description="Acidic residues" evidence="3">
    <location>
        <begin position="43"/>
        <end position="55"/>
    </location>
</feature>
<dbReference type="InterPro" id="IPR028974">
    <property type="entry name" value="TSP_type-3_rpt"/>
</dbReference>
<dbReference type="PROSITE" id="PS51234">
    <property type="entry name" value="TSP3"/>
    <property type="match status" value="5"/>
</dbReference>
<protein>
    <submittedName>
        <fullName evidence="5">Thrombospondin type 3 repeat-containing protein</fullName>
    </submittedName>
</protein>
<evidence type="ECO:0000256" key="2">
    <source>
        <dbReference type="ARBA" id="ARBA00022837"/>
    </source>
</evidence>
<keyword evidence="6" id="KW-1185">Reference proteome</keyword>
<dbReference type="RefSeq" id="WP_380687002.1">
    <property type="nucleotide sequence ID" value="NZ_JBHRSS010000003.1"/>
</dbReference>
<dbReference type="PROSITE" id="PS51257">
    <property type="entry name" value="PROKAR_LIPOPROTEIN"/>
    <property type="match status" value="1"/>
</dbReference>
<keyword evidence="1 4" id="KW-0732">Signal</keyword>
<feature type="compositionally biased region" description="Acidic residues" evidence="3">
    <location>
        <begin position="152"/>
        <end position="164"/>
    </location>
</feature>
<gene>
    <name evidence="5" type="ORF">ACFOSU_04770</name>
</gene>
<comment type="caution">
    <text evidence="5">The sequence shown here is derived from an EMBL/GenBank/DDBJ whole genome shotgun (WGS) entry which is preliminary data.</text>
</comment>
<feature type="compositionally biased region" description="Acidic residues" evidence="3">
    <location>
        <begin position="224"/>
        <end position="235"/>
    </location>
</feature>
<dbReference type="Pfam" id="PF02412">
    <property type="entry name" value="TSP_3"/>
    <property type="match status" value="6"/>
</dbReference>
<feature type="region of interest" description="Disordered" evidence="3">
    <location>
        <begin position="24"/>
        <end position="292"/>
    </location>
</feature>
<feature type="compositionally biased region" description="Acidic residues" evidence="3">
    <location>
        <begin position="265"/>
        <end position="285"/>
    </location>
</feature>
<evidence type="ECO:0000256" key="4">
    <source>
        <dbReference type="SAM" id="SignalP"/>
    </source>
</evidence>
<keyword evidence="2" id="KW-0106">Calcium</keyword>
<feature type="compositionally biased region" description="Acidic residues" evidence="3">
    <location>
        <begin position="66"/>
        <end position="88"/>
    </location>
</feature>
<dbReference type="PANTHER" id="PTHR10199:SF119">
    <property type="entry name" value="RE20510P"/>
    <property type="match status" value="1"/>
</dbReference>
<dbReference type="InterPro" id="IPR003367">
    <property type="entry name" value="Thrombospondin_3-like_rpt"/>
</dbReference>
<dbReference type="PANTHER" id="PTHR10199">
    <property type="entry name" value="THROMBOSPONDIN"/>
    <property type="match status" value="1"/>
</dbReference>
<reference evidence="6" key="1">
    <citation type="journal article" date="2019" name="Int. J. Syst. Evol. Microbiol.">
        <title>The Global Catalogue of Microorganisms (GCM) 10K type strain sequencing project: providing services to taxonomists for standard genome sequencing and annotation.</title>
        <authorList>
            <consortium name="The Broad Institute Genomics Platform"/>
            <consortium name="The Broad Institute Genome Sequencing Center for Infectious Disease"/>
            <person name="Wu L."/>
            <person name="Ma J."/>
        </authorList>
    </citation>
    <scope>NUCLEOTIDE SEQUENCE [LARGE SCALE GENOMIC DNA]</scope>
    <source>
        <strain evidence="6">KCTC 52640</strain>
    </source>
</reference>